<dbReference type="InterPro" id="IPR036641">
    <property type="entry name" value="HPT_dom_sf"/>
</dbReference>
<dbReference type="OrthoDB" id="7873775at2"/>
<reference evidence="1 2" key="1">
    <citation type="journal article" date="2011" name="Syst. Appl. Microbiol.">
        <title>Defluviimonas denitrificans gen. nov., sp. nov., and Pararhodobacter aggregans gen. nov., sp. nov., non-phototrophic Rhodobacteraceae from the biofilter of a marine aquaculture.</title>
        <authorList>
            <person name="Foesel B.U."/>
            <person name="Drake H.L."/>
            <person name="Schramm A."/>
        </authorList>
    </citation>
    <scope>NUCLEOTIDE SEQUENCE [LARGE SCALE GENOMIC DNA]</scope>
    <source>
        <strain evidence="1 2">D1-19</strain>
    </source>
</reference>
<dbReference type="AlphaFoldDB" id="A0A2T7UNT8"/>
<dbReference type="GO" id="GO:0000160">
    <property type="term" value="P:phosphorelay signal transduction system"/>
    <property type="evidence" value="ECO:0007669"/>
    <property type="project" value="InterPro"/>
</dbReference>
<dbReference type="Proteomes" id="UP000244810">
    <property type="component" value="Unassembled WGS sequence"/>
</dbReference>
<dbReference type="EMBL" id="QDDR01000009">
    <property type="protein sequence ID" value="PVE46327.1"/>
    <property type="molecule type" value="Genomic_DNA"/>
</dbReference>
<protein>
    <submittedName>
        <fullName evidence="1">Uncharacterized protein</fullName>
    </submittedName>
</protein>
<evidence type="ECO:0000313" key="2">
    <source>
        <dbReference type="Proteomes" id="UP000244810"/>
    </source>
</evidence>
<name>A0A2T7UNT8_9RHOB</name>
<accession>A0A2T7UNT8</accession>
<gene>
    <name evidence="1" type="ORF">DDE23_16945</name>
</gene>
<proteinExistence type="predicted"/>
<keyword evidence="2" id="KW-1185">Reference proteome</keyword>
<dbReference type="SUPFAM" id="SSF47226">
    <property type="entry name" value="Histidine-containing phosphotransfer domain, HPT domain"/>
    <property type="match status" value="1"/>
</dbReference>
<sequence>MTFVIEMRPSERVVIDSAVLDDVFNRYGHRGAEDYVMEAVEAISDTLAEVDALGREDRLAEIAPRAQTVSRRSADIGLTSLAKVARDMGIAARRGDVIAYRAVWERLVRIGDRSLATVWMEPRLSL</sequence>
<organism evidence="1 2">
    <name type="scientific">Pararhodobacter aggregans</name>
    <dbReference type="NCBI Taxonomy" id="404875"/>
    <lineage>
        <taxon>Bacteria</taxon>
        <taxon>Pseudomonadati</taxon>
        <taxon>Pseudomonadota</taxon>
        <taxon>Alphaproteobacteria</taxon>
        <taxon>Rhodobacterales</taxon>
        <taxon>Paracoccaceae</taxon>
        <taxon>Pararhodobacter</taxon>
    </lineage>
</organism>
<comment type="caution">
    <text evidence="1">The sequence shown here is derived from an EMBL/GenBank/DDBJ whole genome shotgun (WGS) entry which is preliminary data.</text>
</comment>
<evidence type="ECO:0000313" key="1">
    <source>
        <dbReference type="EMBL" id="PVE46327.1"/>
    </source>
</evidence>
<dbReference type="RefSeq" id="WP_107753257.1">
    <property type="nucleotide sequence ID" value="NZ_QDDR01000009.1"/>
</dbReference>